<dbReference type="Pfam" id="PF03354">
    <property type="entry name" value="TerL_ATPase"/>
    <property type="match status" value="1"/>
</dbReference>
<dbReference type="PANTHER" id="PTHR41287">
    <property type="match status" value="1"/>
</dbReference>
<gene>
    <name evidence="3" type="ORF">DWZ12_04795</name>
</gene>
<accession>A0A411ZUK4</accession>
<comment type="caution">
    <text evidence="3">The sequence shown here is derived from an EMBL/GenBank/DDBJ whole genome shotgun (WGS) entry which is preliminary data.</text>
</comment>
<protein>
    <submittedName>
        <fullName evidence="3">Terminase large subunit</fullName>
    </submittedName>
</protein>
<dbReference type="Gene3D" id="3.40.50.300">
    <property type="entry name" value="P-loop containing nucleotide triphosphate hydrolases"/>
    <property type="match status" value="1"/>
</dbReference>
<evidence type="ECO:0000313" key="4">
    <source>
        <dbReference type="Proteomes" id="UP000283585"/>
    </source>
</evidence>
<sequence>MALRALKKAAGRQVVKERLLKYANDCLIDKIPSCKAHKNACLRFIKDIGRSETEKDYPYYWDDNWADEIIVWFTYLYHRTGELKGQPIHLTDSQQFDICQIYGWRQKKNGRRRFKKFYVQEGRKNGKTQLLAGLAIFEISVVASRNNELCEVYCAATKRQQAHVLFDEIPYMLSDKSPIKNKFRITNNLILHPKTKSFIRALSKDDGRSGGDGSNVHCLILDERHQMVDNSFANLFYGAGSTEPLLCSITTAGVDLSFPCHQEYEYVKSLLDPNIDIFDDTYLADIYELDREDYADFRNLVDEKVWIKANPVRATYEEGIEYIRGEYKTALNQPDKMNDFLTKVFDVWVQDKASGYMNMQKWKACEVKEFPFPLRGKRCVFGVDISTKIDFSSVSIMIPFPDENKLDIEGMPVRKYACLEHSFVPNRKKLIERVNSDRQPYDVWEQQGYITVTNTEIVDQLAIMQWCFDFAEHHGLIIDCWAVDKWNAAMFMQILSEKDQTVYDVSQNYGGMNDATVEFRENVYEGNVIYTPDPLFNLMMSNAVVKKNSQGAIIIDKEKAKQRIDVVDATLCAFKLARTIDQQLESQKRMEASIDAWLAADW</sequence>
<dbReference type="InterPro" id="IPR046461">
    <property type="entry name" value="TerL_ATPase"/>
</dbReference>
<dbReference type="InterPro" id="IPR027417">
    <property type="entry name" value="P-loop_NTPase"/>
</dbReference>
<dbReference type="Proteomes" id="UP000283585">
    <property type="component" value="Unassembled WGS sequence"/>
</dbReference>
<dbReference type="EMBL" id="QRSS01000004">
    <property type="protein sequence ID" value="RGQ06509.1"/>
    <property type="molecule type" value="Genomic_DNA"/>
</dbReference>
<dbReference type="AlphaFoldDB" id="A0A411ZUK4"/>
<evidence type="ECO:0000313" key="3">
    <source>
        <dbReference type="EMBL" id="RGQ06509.1"/>
    </source>
</evidence>
<feature type="domain" description="Terminase large subunit-like ATPase" evidence="1">
    <location>
        <begin position="94"/>
        <end position="268"/>
    </location>
</feature>
<feature type="domain" description="Terminase large subunit-like endonuclease" evidence="2">
    <location>
        <begin position="278"/>
        <end position="578"/>
    </location>
</feature>
<name>A0A411ZUK4_9FIRM</name>
<dbReference type="GO" id="GO:0004519">
    <property type="term" value="F:endonuclease activity"/>
    <property type="evidence" value="ECO:0007669"/>
    <property type="project" value="InterPro"/>
</dbReference>
<dbReference type="InterPro" id="IPR046462">
    <property type="entry name" value="TerL_nuclease"/>
</dbReference>
<dbReference type="PANTHER" id="PTHR41287:SF1">
    <property type="entry name" value="PROTEIN YMFN"/>
    <property type="match status" value="1"/>
</dbReference>
<evidence type="ECO:0000259" key="1">
    <source>
        <dbReference type="Pfam" id="PF03354"/>
    </source>
</evidence>
<organism evidence="3 4">
    <name type="scientific">Blautia obeum</name>
    <dbReference type="NCBI Taxonomy" id="40520"/>
    <lineage>
        <taxon>Bacteria</taxon>
        <taxon>Bacillati</taxon>
        <taxon>Bacillota</taxon>
        <taxon>Clostridia</taxon>
        <taxon>Lachnospirales</taxon>
        <taxon>Lachnospiraceae</taxon>
        <taxon>Blautia</taxon>
    </lineage>
</organism>
<evidence type="ECO:0000259" key="2">
    <source>
        <dbReference type="Pfam" id="PF20441"/>
    </source>
</evidence>
<proteinExistence type="predicted"/>
<reference evidence="3 4" key="1">
    <citation type="submission" date="2018-08" db="EMBL/GenBank/DDBJ databases">
        <title>A genome reference for cultivated species of the human gut microbiota.</title>
        <authorList>
            <person name="Zou Y."/>
            <person name="Xue W."/>
            <person name="Luo G."/>
        </authorList>
    </citation>
    <scope>NUCLEOTIDE SEQUENCE [LARGE SCALE GENOMIC DNA]</scope>
    <source>
        <strain evidence="3 4">AF29-2BH</strain>
    </source>
</reference>
<dbReference type="InterPro" id="IPR005021">
    <property type="entry name" value="Terminase_largesu-like"/>
</dbReference>
<dbReference type="RefSeq" id="WP_118044451.1">
    <property type="nucleotide sequence ID" value="NZ_QRSS01000004.1"/>
</dbReference>
<dbReference type="Pfam" id="PF20441">
    <property type="entry name" value="TerL_nuclease"/>
    <property type="match status" value="1"/>
</dbReference>